<dbReference type="PANTHER" id="PTHR10612:SF62">
    <property type="entry name" value="LIPOCALIN_CYTOSOLIC FATTY-ACID BINDING DOMAIN-CONTAINING PROTEIN"/>
    <property type="match status" value="1"/>
</dbReference>
<dbReference type="AlphaFoldDB" id="A0A194PM32"/>
<dbReference type="OrthoDB" id="565904at2759"/>
<evidence type="ECO:0000256" key="4">
    <source>
        <dbReference type="RuleBase" id="RU003695"/>
    </source>
</evidence>
<dbReference type="GO" id="GO:0031409">
    <property type="term" value="F:pigment binding"/>
    <property type="evidence" value="ECO:0007669"/>
    <property type="project" value="InterPro"/>
</dbReference>
<keyword evidence="8" id="KW-1185">Reference proteome</keyword>
<dbReference type="GO" id="GO:0005737">
    <property type="term" value="C:cytoplasm"/>
    <property type="evidence" value="ECO:0007669"/>
    <property type="project" value="TreeGrafter"/>
</dbReference>
<feature type="chain" id="PRO_5044554343" evidence="5">
    <location>
        <begin position="16"/>
        <end position="201"/>
    </location>
</feature>
<accession>A0A194PM32</accession>
<dbReference type="SUPFAM" id="SSF50814">
    <property type="entry name" value="Lipocalins"/>
    <property type="match status" value="1"/>
</dbReference>
<dbReference type="RefSeq" id="XP_013170691.1">
    <property type="nucleotide sequence ID" value="XM_013315237.1"/>
</dbReference>
<dbReference type="Proteomes" id="UP000053268">
    <property type="component" value="Unassembled WGS sequence"/>
</dbReference>
<dbReference type="InterPro" id="IPR012674">
    <property type="entry name" value="Calycin"/>
</dbReference>
<dbReference type="Pfam" id="PF00061">
    <property type="entry name" value="Lipocalin"/>
    <property type="match status" value="1"/>
</dbReference>
<evidence type="ECO:0000259" key="6">
    <source>
        <dbReference type="Pfam" id="PF00061"/>
    </source>
</evidence>
<feature type="signal peptide" evidence="5">
    <location>
        <begin position="1"/>
        <end position="15"/>
    </location>
</feature>
<evidence type="ECO:0000313" key="9">
    <source>
        <dbReference type="RefSeq" id="XP_013170691.1"/>
    </source>
</evidence>
<evidence type="ECO:0000256" key="2">
    <source>
        <dbReference type="ARBA" id="ARBA00023157"/>
    </source>
</evidence>
<keyword evidence="5" id="KW-0732">Signal</keyword>
<dbReference type="KEGG" id="pxu:106120062"/>
<dbReference type="InterPro" id="IPR022272">
    <property type="entry name" value="Lipocalin_CS"/>
</dbReference>
<dbReference type="PIRSF" id="PIRSF036893">
    <property type="entry name" value="Lipocalin_ApoD"/>
    <property type="match status" value="1"/>
</dbReference>
<dbReference type="EMBL" id="KQ459604">
    <property type="protein sequence ID" value="KPI92170.1"/>
    <property type="molecule type" value="Genomic_DNA"/>
</dbReference>
<evidence type="ECO:0000256" key="5">
    <source>
        <dbReference type="SAM" id="SignalP"/>
    </source>
</evidence>
<organism evidence="7 8">
    <name type="scientific">Papilio xuthus</name>
    <name type="common">Asian swallowtail butterfly</name>
    <dbReference type="NCBI Taxonomy" id="66420"/>
    <lineage>
        <taxon>Eukaryota</taxon>
        <taxon>Metazoa</taxon>
        <taxon>Ecdysozoa</taxon>
        <taxon>Arthropoda</taxon>
        <taxon>Hexapoda</taxon>
        <taxon>Insecta</taxon>
        <taxon>Pterygota</taxon>
        <taxon>Neoptera</taxon>
        <taxon>Endopterygota</taxon>
        <taxon>Lepidoptera</taxon>
        <taxon>Glossata</taxon>
        <taxon>Ditrysia</taxon>
        <taxon>Papilionoidea</taxon>
        <taxon>Papilionidae</taxon>
        <taxon>Papilioninae</taxon>
        <taxon>Papilio</taxon>
    </lineage>
</organism>
<gene>
    <name evidence="9" type="primary">LOC106120062</name>
    <name evidence="7" type="ORF">RR46_13391</name>
</gene>
<evidence type="ECO:0000313" key="7">
    <source>
        <dbReference type="EMBL" id="KPI92170.1"/>
    </source>
</evidence>
<dbReference type="InterPro" id="IPR000566">
    <property type="entry name" value="Lipocln_cytosolic_FA-bd_dom"/>
</dbReference>
<evidence type="ECO:0000256" key="1">
    <source>
        <dbReference type="ARBA" id="ARBA00006889"/>
    </source>
</evidence>
<dbReference type="GO" id="GO:0006629">
    <property type="term" value="P:lipid metabolic process"/>
    <property type="evidence" value="ECO:0007669"/>
    <property type="project" value="TreeGrafter"/>
</dbReference>
<evidence type="ECO:0000313" key="8">
    <source>
        <dbReference type="Proteomes" id="UP000053268"/>
    </source>
</evidence>
<reference evidence="7 8" key="1">
    <citation type="journal article" date="2015" name="Nat. Commun.">
        <title>Outbred genome sequencing and CRISPR/Cas9 gene editing in butterflies.</title>
        <authorList>
            <person name="Li X."/>
            <person name="Fan D."/>
            <person name="Zhang W."/>
            <person name="Liu G."/>
            <person name="Zhang L."/>
            <person name="Zhao L."/>
            <person name="Fang X."/>
            <person name="Chen L."/>
            <person name="Dong Y."/>
            <person name="Chen Y."/>
            <person name="Ding Y."/>
            <person name="Zhao R."/>
            <person name="Feng M."/>
            <person name="Zhu Y."/>
            <person name="Feng Y."/>
            <person name="Jiang X."/>
            <person name="Zhu D."/>
            <person name="Xiang H."/>
            <person name="Feng X."/>
            <person name="Li S."/>
            <person name="Wang J."/>
            <person name="Zhang G."/>
            <person name="Kronforst M.R."/>
            <person name="Wang W."/>
        </authorList>
    </citation>
    <scope>NUCLEOTIDE SEQUENCE [LARGE SCALE GENOMIC DNA]</scope>
    <source>
        <strain evidence="7">Ya'a_city_454_Px</strain>
        <tissue evidence="7">Whole body</tissue>
    </source>
</reference>
<comment type="similarity">
    <text evidence="1 3 4">Belongs to the calycin superfamily. Lipocalin family.</text>
</comment>
<name>A0A194PM32_PAPXU</name>
<dbReference type="Gene3D" id="2.40.128.20">
    <property type="match status" value="1"/>
</dbReference>
<proteinExistence type="inferred from homology"/>
<dbReference type="PANTHER" id="PTHR10612">
    <property type="entry name" value="APOLIPOPROTEIN D"/>
    <property type="match status" value="1"/>
</dbReference>
<evidence type="ECO:0000256" key="3">
    <source>
        <dbReference type="PIRNR" id="PIRNR036893"/>
    </source>
</evidence>
<dbReference type="GeneID" id="106120062"/>
<dbReference type="GO" id="GO:0000302">
    <property type="term" value="P:response to reactive oxygen species"/>
    <property type="evidence" value="ECO:0007669"/>
    <property type="project" value="TreeGrafter"/>
</dbReference>
<reference evidence="9" key="2">
    <citation type="submission" date="2025-04" db="UniProtKB">
        <authorList>
            <consortium name="RefSeq"/>
        </authorList>
    </citation>
    <scope>IDENTIFICATION</scope>
</reference>
<sequence length="201" mass="22592">MHCLFVFALIAAATADVIYKGPCPNIQPKADFDFSAYQGTWYEMARYPHAGEEGVKGKCTLIEYYMFGNNSGRVKKSHVVDNIQKYVEGNLMLAGPATMMTTLTFGGVSKNAYITVLDTDYSNYAIAYSCRYFPDGNKHQVRSWIMSRTTTLDENSRAMVDSYLNDSRILDTNKYMGNDYSPAACQASLVKSITDLQPQYY</sequence>
<protein>
    <submittedName>
        <fullName evidence="7 9">Insecticyanin-B</fullName>
    </submittedName>
</protein>
<dbReference type="PRINTS" id="PR01273">
    <property type="entry name" value="INVTBRTCOLOR"/>
</dbReference>
<dbReference type="PROSITE" id="PS00213">
    <property type="entry name" value="LIPOCALIN"/>
    <property type="match status" value="1"/>
</dbReference>
<dbReference type="InterPro" id="IPR003057">
    <property type="entry name" value="Invtbrt_color"/>
</dbReference>
<dbReference type="Proteomes" id="UP000694872">
    <property type="component" value="Unplaced"/>
</dbReference>
<dbReference type="InterPro" id="IPR022271">
    <property type="entry name" value="Lipocalin_ApoD"/>
</dbReference>
<feature type="domain" description="Lipocalin/cytosolic fatty-acid binding" evidence="6">
    <location>
        <begin position="38"/>
        <end position="169"/>
    </location>
</feature>
<keyword evidence="2" id="KW-1015">Disulfide bond</keyword>